<dbReference type="GO" id="GO:0045259">
    <property type="term" value="C:proton-transporting ATP synthase complex"/>
    <property type="evidence" value="ECO:0007669"/>
    <property type="project" value="UniProtKB-KW"/>
</dbReference>
<dbReference type="NCBIfam" id="NF004406">
    <property type="entry name" value="PRK05758.3-2"/>
    <property type="match status" value="1"/>
</dbReference>
<dbReference type="OrthoDB" id="9796185at2"/>
<keyword evidence="7 8" id="KW-0066">ATP synthesis</keyword>
<dbReference type="Proteomes" id="UP000473531">
    <property type="component" value="Unassembled WGS sequence"/>
</dbReference>
<dbReference type="EMBL" id="WTYU01000001">
    <property type="protein sequence ID" value="MXP14590.1"/>
    <property type="molecule type" value="Genomic_DNA"/>
</dbReference>
<comment type="function">
    <text evidence="8">This protein is part of the stalk that links CF(0) to CF(1). It either transmits conformational changes from CF(0) to CF(1) or is implicated in proton conduction.</text>
</comment>
<evidence type="ECO:0000256" key="6">
    <source>
        <dbReference type="ARBA" id="ARBA00023196"/>
    </source>
</evidence>
<dbReference type="RefSeq" id="WP_160600811.1">
    <property type="nucleotide sequence ID" value="NZ_WTYU01000001.1"/>
</dbReference>
<dbReference type="AlphaFoldDB" id="A0A6L7GG09"/>
<dbReference type="PANTHER" id="PTHR11910">
    <property type="entry name" value="ATP SYNTHASE DELTA CHAIN"/>
    <property type="match status" value="1"/>
</dbReference>
<comment type="function">
    <text evidence="8">F(1)F(0) ATP synthase produces ATP from ADP in the presence of a proton or sodium gradient. F-type ATPases consist of two structural domains, F(1) containing the extramembraneous catalytic core and F(0) containing the membrane proton channel, linked together by a central stalk and a peripheral stalk. During catalysis, ATP synthesis in the catalytic domain of F(1) is coupled via a rotary mechanism of the central stalk subunits to proton translocation.</text>
</comment>
<evidence type="ECO:0000256" key="2">
    <source>
        <dbReference type="ARBA" id="ARBA00022448"/>
    </source>
</evidence>
<keyword evidence="4 8" id="KW-0406">Ion transport</keyword>
<dbReference type="PRINTS" id="PR00125">
    <property type="entry name" value="ATPASEDELTA"/>
</dbReference>
<dbReference type="HAMAP" id="MF_01416">
    <property type="entry name" value="ATP_synth_delta_bact"/>
    <property type="match status" value="1"/>
</dbReference>
<protein>
    <recommendedName>
        <fullName evidence="8">ATP synthase subunit delta</fullName>
    </recommendedName>
    <alternativeName>
        <fullName evidence="8">ATP synthase F(1) sector subunit delta</fullName>
    </alternativeName>
    <alternativeName>
        <fullName evidence="8">F-type ATPase subunit delta</fullName>
        <shortName evidence="8">F-ATPase subunit delta</shortName>
    </alternativeName>
</protein>
<evidence type="ECO:0000256" key="1">
    <source>
        <dbReference type="ARBA" id="ARBA00004370"/>
    </source>
</evidence>
<dbReference type="GO" id="GO:0046933">
    <property type="term" value="F:proton-transporting ATP synthase activity, rotational mechanism"/>
    <property type="evidence" value="ECO:0007669"/>
    <property type="project" value="UniProtKB-UniRule"/>
</dbReference>
<dbReference type="Gene3D" id="1.10.520.20">
    <property type="entry name" value="N-terminal domain of the delta subunit of the F1F0-ATP synthase"/>
    <property type="match status" value="1"/>
</dbReference>
<dbReference type="GO" id="GO:0005886">
    <property type="term" value="C:plasma membrane"/>
    <property type="evidence" value="ECO:0007669"/>
    <property type="project" value="UniProtKB-SubCell"/>
</dbReference>
<evidence type="ECO:0000313" key="10">
    <source>
        <dbReference type="Proteomes" id="UP000473531"/>
    </source>
</evidence>
<keyword evidence="10" id="KW-1185">Reference proteome</keyword>
<evidence type="ECO:0000256" key="8">
    <source>
        <dbReference type="HAMAP-Rule" id="MF_01416"/>
    </source>
</evidence>
<gene>
    <name evidence="8" type="primary">atpH</name>
    <name evidence="9" type="ORF">GRI44_07485</name>
</gene>
<accession>A0A6L7GG09</accession>
<comment type="subcellular location">
    <subcellularLocation>
        <location evidence="8">Cell membrane</location>
        <topology evidence="8">Peripheral membrane protein</topology>
    </subcellularLocation>
    <subcellularLocation>
        <location evidence="1">Membrane</location>
    </subcellularLocation>
</comment>
<evidence type="ECO:0000256" key="5">
    <source>
        <dbReference type="ARBA" id="ARBA00023136"/>
    </source>
</evidence>
<evidence type="ECO:0000256" key="4">
    <source>
        <dbReference type="ARBA" id="ARBA00023065"/>
    </source>
</evidence>
<reference evidence="9 10" key="1">
    <citation type="submission" date="2019-12" db="EMBL/GenBank/DDBJ databases">
        <title>Genomic-based taxomic classification of the family Erythrobacteraceae.</title>
        <authorList>
            <person name="Xu L."/>
        </authorList>
    </citation>
    <scope>NUCLEOTIDE SEQUENCE [LARGE SCALE GENOMIC DNA]</scope>
    <source>
        <strain evidence="9 10">KCTC 52259</strain>
    </source>
</reference>
<keyword evidence="8" id="KW-1003">Cell membrane</keyword>
<proteinExistence type="inferred from homology"/>
<evidence type="ECO:0000256" key="3">
    <source>
        <dbReference type="ARBA" id="ARBA00022781"/>
    </source>
</evidence>
<organism evidence="9 10">
    <name type="scientific">Allopontixanthobacter confluentis</name>
    <dbReference type="NCBI Taxonomy" id="1849021"/>
    <lineage>
        <taxon>Bacteria</taxon>
        <taxon>Pseudomonadati</taxon>
        <taxon>Pseudomonadota</taxon>
        <taxon>Alphaproteobacteria</taxon>
        <taxon>Sphingomonadales</taxon>
        <taxon>Erythrobacteraceae</taxon>
        <taxon>Allopontixanthobacter</taxon>
    </lineage>
</organism>
<name>A0A6L7GG09_9SPHN</name>
<sequence length="194" mass="20479">MEISAGIQASLAGRYASALFELAAEKGNVTAVENDLEKVDAALRESTDFRALTTNPEVSRDAAKKAIWGVSALLGISELTQNFLGTLAQNRRLAELPSMIRAFNTIAAAQRGEVTAEVTSAHALTDSQIASLKDRLTAREGRTVKLKTNVDPDLLGGLVVTIGSTRIDGSIKTRLNSLANVMKKADGKTAVGKG</sequence>
<comment type="similarity">
    <text evidence="8">Belongs to the ATPase delta chain family.</text>
</comment>
<comment type="caution">
    <text evidence="9">The sequence shown here is derived from an EMBL/GenBank/DDBJ whole genome shotgun (WGS) entry which is preliminary data.</text>
</comment>
<dbReference type="InterPro" id="IPR000711">
    <property type="entry name" value="ATPase_OSCP/dsu"/>
</dbReference>
<dbReference type="InterPro" id="IPR026015">
    <property type="entry name" value="ATP_synth_OSCP/delta_N_sf"/>
</dbReference>
<keyword evidence="2 8" id="KW-0813">Transport</keyword>
<keyword evidence="3 8" id="KW-0375">Hydrogen ion transport</keyword>
<evidence type="ECO:0000256" key="7">
    <source>
        <dbReference type="ARBA" id="ARBA00023310"/>
    </source>
</evidence>
<dbReference type="NCBIfam" id="NF004402">
    <property type="entry name" value="PRK05758.2-2"/>
    <property type="match status" value="1"/>
</dbReference>
<evidence type="ECO:0000313" key="9">
    <source>
        <dbReference type="EMBL" id="MXP14590.1"/>
    </source>
</evidence>
<dbReference type="SUPFAM" id="SSF47928">
    <property type="entry name" value="N-terminal domain of the delta subunit of the F1F0-ATP synthase"/>
    <property type="match status" value="1"/>
</dbReference>
<keyword evidence="6 8" id="KW-0139">CF(1)</keyword>
<dbReference type="Pfam" id="PF00213">
    <property type="entry name" value="OSCP"/>
    <property type="match status" value="1"/>
</dbReference>
<dbReference type="NCBIfam" id="TIGR01145">
    <property type="entry name" value="ATP_synt_delta"/>
    <property type="match status" value="1"/>
</dbReference>
<keyword evidence="5 8" id="KW-0472">Membrane</keyword>